<name>A0A0N0PBF9_PAPMA</name>
<evidence type="ECO:0000256" key="4">
    <source>
        <dbReference type="SAM" id="MobiDB-lite"/>
    </source>
</evidence>
<dbReference type="InterPro" id="IPR031311">
    <property type="entry name" value="CHIT_BIND_RR_consensus"/>
</dbReference>
<dbReference type="Pfam" id="PF00379">
    <property type="entry name" value="Chitin_bind_4"/>
    <property type="match status" value="1"/>
</dbReference>
<dbReference type="InParanoid" id="A0A0N0PBF9"/>
<dbReference type="Proteomes" id="UP000053240">
    <property type="component" value="Unassembled WGS sequence"/>
</dbReference>
<dbReference type="EMBL" id="KQ460940">
    <property type="protein sequence ID" value="KPJ10594.1"/>
    <property type="molecule type" value="Genomic_DNA"/>
</dbReference>
<dbReference type="PROSITE" id="PS51155">
    <property type="entry name" value="CHIT_BIND_RR_2"/>
    <property type="match status" value="1"/>
</dbReference>
<keyword evidence="6" id="KW-1185">Reference proteome</keyword>
<evidence type="ECO:0000256" key="2">
    <source>
        <dbReference type="ARBA" id="ARBA00022729"/>
    </source>
</evidence>
<dbReference type="FunCoup" id="A0A0N0PBF9">
    <property type="interactions" value="18"/>
</dbReference>
<dbReference type="GO" id="GO:0005615">
    <property type="term" value="C:extracellular space"/>
    <property type="evidence" value="ECO:0007669"/>
    <property type="project" value="TreeGrafter"/>
</dbReference>
<organism evidence="5 6">
    <name type="scientific">Papilio machaon</name>
    <name type="common">Old World swallowtail butterfly</name>
    <dbReference type="NCBI Taxonomy" id="76193"/>
    <lineage>
        <taxon>Eukaryota</taxon>
        <taxon>Metazoa</taxon>
        <taxon>Ecdysozoa</taxon>
        <taxon>Arthropoda</taxon>
        <taxon>Hexapoda</taxon>
        <taxon>Insecta</taxon>
        <taxon>Pterygota</taxon>
        <taxon>Neoptera</taxon>
        <taxon>Endopterygota</taxon>
        <taxon>Lepidoptera</taxon>
        <taxon>Glossata</taxon>
        <taxon>Ditrysia</taxon>
        <taxon>Papilionoidea</taxon>
        <taxon>Papilionidae</taxon>
        <taxon>Papilioninae</taxon>
        <taxon>Papilio</taxon>
    </lineage>
</organism>
<sequence>MVIHQTIPVYLPIQYEEPTNYNYGYEVNDANTGDYKRLQETRNGNAVVGHYSILQPDGITRTVQYTADNENGFNAVVNNVGIPSIPERQDKDNDSRKQEERPKEQSWQTQSEQSTSSPSLSQALIHHILKNWS</sequence>
<dbReference type="STRING" id="76193.A0A0N0PBF9"/>
<feature type="compositionally biased region" description="Basic and acidic residues" evidence="4">
    <location>
        <begin position="87"/>
        <end position="104"/>
    </location>
</feature>
<evidence type="ECO:0000313" key="6">
    <source>
        <dbReference type="Proteomes" id="UP000053240"/>
    </source>
</evidence>
<dbReference type="GO" id="GO:0031012">
    <property type="term" value="C:extracellular matrix"/>
    <property type="evidence" value="ECO:0007669"/>
    <property type="project" value="TreeGrafter"/>
</dbReference>
<evidence type="ECO:0000256" key="1">
    <source>
        <dbReference type="ARBA" id="ARBA00022460"/>
    </source>
</evidence>
<evidence type="ECO:0000313" key="5">
    <source>
        <dbReference type="EMBL" id="KPJ10594.1"/>
    </source>
</evidence>
<feature type="region of interest" description="Disordered" evidence="4">
    <location>
        <begin position="77"/>
        <end position="123"/>
    </location>
</feature>
<dbReference type="GO" id="GO:0042302">
    <property type="term" value="F:structural constituent of cuticle"/>
    <property type="evidence" value="ECO:0007669"/>
    <property type="project" value="UniProtKB-UniRule"/>
</dbReference>
<protein>
    <submittedName>
        <fullName evidence="5">Cuticle protein 19.8</fullName>
    </submittedName>
</protein>
<gene>
    <name evidence="5" type="ORF">RR48_04539</name>
</gene>
<dbReference type="PROSITE" id="PS00233">
    <property type="entry name" value="CHIT_BIND_RR_1"/>
    <property type="match status" value="1"/>
</dbReference>
<keyword evidence="2" id="KW-0732">Signal</keyword>
<dbReference type="PANTHER" id="PTHR12236">
    <property type="entry name" value="STRUCTURAL CONTITUENT OF CUTICLE"/>
    <property type="match status" value="1"/>
</dbReference>
<accession>A0A0N0PBF9</accession>
<dbReference type="InterPro" id="IPR051217">
    <property type="entry name" value="Insect_Cuticle_Struc_Prot"/>
</dbReference>
<dbReference type="PANTHER" id="PTHR12236:SF86">
    <property type="entry name" value="CCP84AC-RELATED"/>
    <property type="match status" value="1"/>
</dbReference>
<dbReference type="InterPro" id="IPR000618">
    <property type="entry name" value="Insect_cuticle"/>
</dbReference>
<proteinExistence type="predicted"/>
<dbReference type="PRINTS" id="PR00947">
    <property type="entry name" value="CUTICLE"/>
</dbReference>
<dbReference type="AlphaFoldDB" id="A0A0N0PBF9"/>
<feature type="compositionally biased region" description="Low complexity" evidence="4">
    <location>
        <begin position="105"/>
        <end position="122"/>
    </location>
</feature>
<evidence type="ECO:0000256" key="3">
    <source>
        <dbReference type="PROSITE-ProRule" id="PRU00497"/>
    </source>
</evidence>
<reference evidence="5 6" key="1">
    <citation type="journal article" date="2015" name="Nat. Commun.">
        <title>Outbred genome sequencing and CRISPR/Cas9 gene editing in butterflies.</title>
        <authorList>
            <person name="Li X."/>
            <person name="Fan D."/>
            <person name="Zhang W."/>
            <person name="Liu G."/>
            <person name="Zhang L."/>
            <person name="Zhao L."/>
            <person name="Fang X."/>
            <person name="Chen L."/>
            <person name="Dong Y."/>
            <person name="Chen Y."/>
            <person name="Ding Y."/>
            <person name="Zhao R."/>
            <person name="Feng M."/>
            <person name="Zhu Y."/>
            <person name="Feng Y."/>
            <person name="Jiang X."/>
            <person name="Zhu D."/>
            <person name="Xiang H."/>
            <person name="Feng X."/>
            <person name="Li S."/>
            <person name="Wang J."/>
            <person name="Zhang G."/>
            <person name="Kronforst M.R."/>
            <person name="Wang W."/>
        </authorList>
    </citation>
    <scope>NUCLEOTIDE SEQUENCE [LARGE SCALE GENOMIC DNA]</scope>
    <source>
        <strain evidence="5">Ya'a_city_454_Pm</strain>
        <tissue evidence="5">Whole body</tissue>
    </source>
</reference>
<keyword evidence="1 3" id="KW-0193">Cuticle</keyword>